<feature type="active site" description="Proton donor/acceptor" evidence="3">
    <location>
        <position position="240"/>
    </location>
</feature>
<dbReference type="PIRSF" id="PIRSF006241">
    <property type="entry name" value="HyI"/>
    <property type="match status" value="1"/>
</dbReference>
<name>A0A6M4H1D1_9PROT</name>
<evidence type="ECO:0000313" key="5">
    <source>
        <dbReference type="EMBL" id="QJR12434.1"/>
    </source>
</evidence>
<organism evidence="5 6">
    <name type="scientific">Usitatibacter rugosus</name>
    <dbReference type="NCBI Taxonomy" id="2732067"/>
    <lineage>
        <taxon>Bacteria</taxon>
        <taxon>Pseudomonadati</taxon>
        <taxon>Pseudomonadota</taxon>
        <taxon>Betaproteobacteria</taxon>
        <taxon>Nitrosomonadales</taxon>
        <taxon>Usitatibacteraceae</taxon>
        <taxon>Usitatibacter</taxon>
    </lineage>
</organism>
<keyword evidence="6" id="KW-1185">Reference proteome</keyword>
<keyword evidence="5" id="KW-0670">Pyruvate</keyword>
<dbReference type="GO" id="GO:0046487">
    <property type="term" value="P:glyoxylate metabolic process"/>
    <property type="evidence" value="ECO:0007669"/>
    <property type="project" value="TreeGrafter"/>
</dbReference>
<evidence type="ECO:0000256" key="3">
    <source>
        <dbReference type="PIRSR" id="PIRSR006241-50"/>
    </source>
</evidence>
<dbReference type="SUPFAM" id="SSF51658">
    <property type="entry name" value="Xylose isomerase-like"/>
    <property type="match status" value="1"/>
</dbReference>
<sequence>MPRYAANLGWLFPEHPFLERFGAAARAGFKAVEFAVPYDHPAAAIAEQLREHSLECILFNTPSGNKAKGDFGLACRPERVHEFREGVATAIEYARVLKTPRVNVIAGLIKAGEDPRELHAAFVSNLRHAARELAAAGLQMLMEPINNVDNPGYFFPRNPPARALIEEVGAPNFALQCDLYHVAMMGDDPAAVFEDLRPIIGHVQFADVPGRGEPGTGKVPLQALFAQIDRSGYTGWTAAEYRPSRRTEDTLDWMRWC</sequence>
<dbReference type="PANTHER" id="PTHR43489:SF13">
    <property type="entry name" value="HYDROXYPYRUVATE ISOMERASE"/>
    <property type="match status" value="1"/>
</dbReference>
<keyword evidence="1 2" id="KW-0413">Isomerase</keyword>
<evidence type="ECO:0000259" key="4">
    <source>
        <dbReference type="Pfam" id="PF01261"/>
    </source>
</evidence>
<dbReference type="InterPro" id="IPR013022">
    <property type="entry name" value="Xyl_isomerase-like_TIM-brl"/>
</dbReference>
<comment type="similarity">
    <text evidence="2">Belongs to the hyi family.</text>
</comment>
<dbReference type="AlphaFoldDB" id="A0A6M4H1D1"/>
<dbReference type="Gene3D" id="3.20.20.150">
    <property type="entry name" value="Divalent-metal-dependent TIM barrel enzymes"/>
    <property type="match status" value="1"/>
</dbReference>
<dbReference type="RefSeq" id="WP_171094634.1">
    <property type="nucleotide sequence ID" value="NZ_CP053069.1"/>
</dbReference>
<evidence type="ECO:0000313" key="6">
    <source>
        <dbReference type="Proteomes" id="UP000501534"/>
    </source>
</evidence>
<dbReference type="Pfam" id="PF01261">
    <property type="entry name" value="AP_endonuc_2"/>
    <property type="match status" value="1"/>
</dbReference>
<dbReference type="InterPro" id="IPR036237">
    <property type="entry name" value="Xyl_isomerase-like_sf"/>
</dbReference>
<dbReference type="Proteomes" id="UP000501534">
    <property type="component" value="Chromosome"/>
</dbReference>
<evidence type="ECO:0000256" key="2">
    <source>
        <dbReference type="PIRNR" id="PIRNR006241"/>
    </source>
</evidence>
<dbReference type="InterPro" id="IPR050417">
    <property type="entry name" value="Sugar_Epim/Isomerase"/>
</dbReference>
<dbReference type="EMBL" id="CP053069">
    <property type="protein sequence ID" value="QJR12434.1"/>
    <property type="molecule type" value="Genomic_DNA"/>
</dbReference>
<dbReference type="FunFam" id="3.20.20.150:FF:000007">
    <property type="entry name" value="Hydroxypyruvate isomerase"/>
    <property type="match status" value="1"/>
</dbReference>
<dbReference type="InterPro" id="IPR026040">
    <property type="entry name" value="HyI-like"/>
</dbReference>
<protein>
    <submittedName>
        <fullName evidence="5">Hydroxypyruvate isomerase</fullName>
        <ecNumber evidence="5">5.3.1.22</ecNumber>
    </submittedName>
</protein>
<dbReference type="GO" id="GO:0008903">
    <property type="term" value="F:hydroxypyruvate isomerase activity"/>
    <property type="evidence" value="ECO:0007669"/>
    <property type="project" value="UniProtKB-EC"/>
</dbReference>
<reference evidence="5 6" key="1">
    <citation type="submission" date="2020-04" db="EMBL/GenBank/DDBJ databases">
        <title>Usitatibacter rugosus gen. nov., sp. nov. and Usitatibacter palustris sp. nov., novel members of Usitatibacteraceae fam. nov. within the order Nitrosomonadales isolated from soil.</title>
        <authorList>
            <person name="Huber K.J."/>
            <person name="Neumann-Schaal M."/>
            <person name="Geppert A."/>
            <person name="Luckner M."/>
            <person name="Wanner G."/>
            <person name="Overmann J."/>
        </authorList>
    </citation>
    <scope>NUCLEOTIDE SEQUENCE [LARGE SCALE GENOMIC DNA]</scope>
    <source>
        <strain evidence="5 6">0125_3</strain>
    </source>
</reference>
<evidence type="ECO:0000256" key="1">
    <source>
        <dbReference type="ARBA" id="ARBA00023235"/>
    </source>
</evidence>
<dbReference type="KEGG" id="uru:DSM104443_03520"/>
<feature type="domain" description="Xylose isomerase-like TIM barrel" evidence="4">
    <location>
        <begin position="22"/>
        <end position="255"/>
    </location>
</feature>
<feature type="active site" description="Proton donor/acceptor" evidence="3">
    <location>
        <position position="143"/>
    </location>
</feature>
<dbReference type="EC" id="5.3.1.22" evidence="5"/>
<accession>A0A6M4H1D1</accession>
<gene>
    <name evidence="5" type="primary">hyi</name>
    <name evidence="5" type="ORF">DSM104443_03520</name>
</gene>
<proteinExistence type="inferred from homology"/>
<dbReference type="PANTHER" id="PTHR43489">
    <property type="entry name" value="ISOMERASE"/>
    <property type="match status" value="1"/>
</dbReference>